<evidence type="ECO:0000313" key="2">
    <source>
        <dbReference type="EMBL" id="KRN66929.1"/>
    </source>
</evidence>
<feature type="compositionally biased region" description="Polar residues" evidence="1">
    <location>
        <begin position="240"/>
        <end position="253"/>
    </location>
</feature>
<proteinExistence type="predicted"/>
<gene>
    <name evidence="2" type="ORF">IV80_GL001019</name>
</gene>
<dbReference type="AlphaFoldDB" id="A0A0R2IP98"/>
<comment type="caution">
    <text evidence="2">The sequence shown here is derived from an EMBL/GenBank/DDBJ whole genome shotgun (WGS) entry which is preliminary data.</text>
</comment>
<keyword evidence="3" id="KW-1185">Reference proteome</keyword>
<feature type="region of interest" description="Disordered" evidence="1">
    <location>
        <begin position="188"/>
        <end position="255"/>
    </location>
</feature>
<dbReference type="STRING" id="319652.IV80_GL001019"/>
<organism evidence="2 3">
    <name type="scientific">Pediococcus cellicola</name>
    <dbReference type="NCBI Taxonomy" id="319652"/>
    <lineage>
        <taxon>Bacteria</taxon>
        <taxon>Bacillati</taxon>
        <taxon>Bacillota</taxon>
        <taxon>Bacilli</taxon>
        <taxon>Lactobacillales</taxon>
        <taxon>Lactobacillaceae</taxon>
        <taxon>Pediococcus</taxon>
    </lineage>
</organism>
<dbReference type="PATRIC" id="fig|319652.3.peg.1027"/>
<sequence length="310" mass="35032">MGVARLKRWTWVIATLVVILLVGGYAFSRHQSIEKQYHLEMTNAEAAIKDNNYTAAENYFQDALTRRNNDKIATHRLKQTKIFVNAMSQLEKHHFATSKKTFAQVYKIHDGSQTLNTRAHQKIKEINQVQKNRTKYNKILKYARELNVAQEFSVSNEQLDRLFNDKTFKKGYYTDLWKSAKQLQKSNKTGLSQVVMPGSTNDNASQSSANNNSQQNQTQNNNPNSGVSSLPEPNLSSSEQQAANNYSGSNEFTVTKKDTELNGKVISQDQINQARQQLGNKSGQLSDQDVRNLIKEAAQKGISVSEALQQ</sequence>
<evidence type="ECO:0000256" key="1">
    <source>
        <dbReference type="SAM" id="MobiDB-lite"/>
    </source>
</evidence>
<feature type="compositionally biased region" description="Low complexity" evidence="1">
    <location>
        <begin position="199"/>
        <end position="239"/>
    </location>
</feature>
<evidence type="ECO:0000313" key="3">
    <source>
        <dbReference type="Proteomes" id="UP000051568"/>
    </source>
</evidence>
<dbReference type="EMBL" id="JQBR01000003">
    <property type="protein sequence ID" value="KRN66929.1"/>
    <property type="molecule type" value="Genomic_DNA"/>
</dbReference>
<keyword evidence="2" id="KW-0449">Lipoprotein</keyword>
<dbReference type="Proteomes" id="UP000051568">
    <property type="component" value="Unassembled WGS sequence"/>
</dbReference>
<protein>
    <submittedName>
        <fullName evidence="2">Lipoprotein</fullName>
    </submittedName>
</protein>
<accession>A0A0R2IP98</accession>
<name>A0A0R2IP98_9LACO</name>
<reference evidence="2 3" key="1">
    <citation type="journal article" date="2015" name="Genome Announc.">
        <title>Expanding the biotechnology potential of lactobacilli through comparative genomics of 213 strains and associated genera.</title>
        <authorList>
            <person name="Sun Z."/>
            <person name="Harris H.M."/>
            <person name="McCann A."/>
            <person name="Guo C."/>
            <person name="Argimon S."/>
            <person name="Zhang W."/>
            <person name="Yang X."/>
            <person name="Jeffery I.B."/>
            <person name="Cooney J.C."/>
            <person name="Kagawa T.F."/>
            <person name="Liu W."/>
            <person name="Song Y."/>
            <person name="Salvetti E."/>
            <person name="Wrobel A."/>
            <person name="Rasinkangas P."/>
            <person name="Parkhill J."/>
            <person name="Rea M.C."/>
            <person name="O'Sullivan O."/>
            <person name="Ritari J."/>
            <person name="Douillard F.P."/>
            <person name="Paul Ross R."/>
            <person name="Yang R."/>
            <person name="Briner A.E."/>
            <person name="Felis G.E."/>
            <person name="de Vos W.M."/>
            <person name="Barrangou R."/>
            <person name="Klaenhammer T.R."/>
            <person name="Caufield P.W."/>
            <person name="Cui Y."/>
            <person name="Zhang H."/>
            <person name="O'Toole P.W."/>
        </authorList>
    </citation>
    <scope>NUCLEOTIDE SEQUENCE [LARGE SCALE GENOMIC DNA]</scope>
    <source>
        <strain evidence="2 3">DSM 17757</strain>
    </source>
</reference>